<feature type="region of interest" description="Disordered" evidence="2">
    <location>
        <begin position="1"/>
        <end position="32"/>
    </location>
</feature>
<evidence type="ECO:0000313" key="3">
    <source>
        <dbReference type="Proteomes" id="UP000694888"/>
    </source>
</evidence>
<evidence type="ECO:0000313" key="4">
    <source>
        <dbReference type="RefSeq" id="XP_005102483.1"/>
    </source>
</evidence>
<evidence type="ECO:0000256" key="2">
    <source>
        <dbReference type="SAM" id="MobiDB-lite"/>
    </source>
</evidence>
<sequence>MAQGKFKAPKQHVPGKKKDKKASKQKFGLKKGSLNIAPKKKRLQEAASVKKGLEKGIRVCIEEELTQKTRSLEPKALAMLKTTASTSKK</sequence>
<dbReference type="PANTHER" id="PTHR16967">
    <property type="entry name" value="LEYDIG CELL TUMOR 10 KDA PROTEIN HOMOLOG"/>
    <property type="match status" value="1"/>
</dbReference>
<dbReference type="RefSeq" id="XP_005102483.1">
    <property type="nucleotide sequence ID" value="XM_005102426.3"/>
</dbReference>
<protein>
    <submittedName>
        <fullName evidence="4">UPF0390 protein zgc136864</fullName>
    </submittedName>
</protein>
<dbReference type="PANTHER" id="PTHR16967:SF1">
    <property type="entry name" value="LEYDIG CELL TUMOR 10 KDA PROTEIN HOMOLOG"/>
    <property type="match status" value="1"/>
</dbReference>
<organism evidence="3 4">
    <name type="scientific">Aplysia californica</name>
    <name type="common">California sea hare</name>
    <dbReference type="NCBI Taxonomy" id="6500"/>
    <lineage>
        <taxon>Eukaryota</taxon>
        <taxon>Metazoa</taxon>
        <taxon>Spiralia</taxon>
        <taxon>Lophotrochozoa</taxon>
        <taxon>Mollusca</taxon>
        <taxon>Gastropoda</taxon>
        <taxon>Heterobranchia</taxon>
        <taxon>Euthyneura</taxon>
        <taxon>Tectipleura</taxon>
        <taxon>Aplysiida</taxon>
        <taxon>Aplysioidea</taxon>
        <taxon>Aplysiidae</taxon>
        <taxon>Aplysia</taxon>
    </lineage>
</organism>
<name>A0ABM0JVF8_APLCA</name>
<dbReference type="GeneID" id="101852703"/>
<reference evidence="4" key="1">
    <citation type="submission" date="2025-08" db="UniProtKB">
        <authorList>
            <consortium name="RefSeq"/>
        </authorList>
    </citation>
    <scope>IDENTIFICATION</scope>
</reference>
<accession>A0ABM0JVF8</accession>
<gene>
    <name evidence="4" type="primary">LOC101852703</name>
</gene>
<proteinExistence type="inferred from homology"/>
<evidence type="ECO:0000256" key="1">
    <source>
        <dbReference type="ARBA" id="ARBA00006802"/>
    </source>
</evidence>
<feature type="compositionally biased region" description="Basic residues" evidence="2">
    <location>
        <begin position="7"/>
        <end position="29"/>
    </location>
</feature>
<dbReference type="Proteomes" id="UP000694888">
    <property type="component" value="Unplaced"/>
</dbReference>
<keyword evidence="3" id="KW-1185">Reference proteome</keyword>
<dbReference type="InterPro" id="IPR019034">
    <property type="entry name" value="UPF0390"/>
</dbReference>
<dbReference type="Pfam" id="PF09495">
    <property type="entry name" value="DUF2462"/>
    <property type="match status" value="1"/>
</dbReference>
<comment type="similarity">
    <text evidence="1">Belongs to the UPF0390 family.</text>
</comment>